<feature type="region of interest" description="Disordered" evidence="2">
    <location>
        <begin position="129"/>
        <end position="160"/>
    </location>
</feature>
<feature type="compositionally biased region" description="Basic and acidic residues" evidence="2">
    <location>
        <begin position="2318"/>
        <end position="2338"/>
    </location>
</feature>
<protein>
    <submittedName>
        <fullName evidence="5">Uncharacterized protein LOC101861292</fullName>
    </submittedName>
</protein>
<feature type="domain" description="C2H2-type" evidence="3">
    <location>
        <begin position="1090"/>
        <end position="1117"/>
    </location>
</feature>
<feature type="domain" description="C2H2-type" evidence="3">
    <location>
        <begin position="834"/>
        <end position="861"/>
    </location>
</feature>
<feature type="region of interest" description="Disordered" evidence="2">
    <location>
        <begin position="1968"/>
        <end position="1996"/>
    </location>
</feature>
<evidence type="ECO:0000256" key="2">
    <source>
        <dbReference type="SAM" id="MobiDB-lite"/>
    </source>
</evidence>
<feature type="domain" description="C2H2-type" evidence="3">
    <location>
        <begin position="1118"/>
        <end position="1146"/>
    </location>
</feature>
<dbReference type="InterPro" id="IPR052795">
    <property type="entry name" value="RREB1"/>
</dbReference>
<feature type="compositionally biased region" description="Basic and acidic residues" evidence="2">
    <location>
        <begin position="2185"/>
        <end position="2197"/>
    </location>
</feature>
<dbReference type="PANTHER" id="PTHR46451:SF1">
    <property type="entry name" value="RAS-RESPONSIVE ELEMENT-BINDING PROTEIN 1"/>
    <property type="match status" value="1"/>
</dbReference>
<feature type="region of interest" description="Disordered" evidence="2">
    <location>
        <begin position="1878"/>
        <end position="1904"/>
    </location>
</feature>
<feature type="compositionally biased region" description="Basic and acidic residues" evidence="2">
    <location>
        <begin position="1547"/>
        <end position="1560"/>
    </location>
</feature>
<organism evidence="4 5">
    <name type="scientific">Aplysia californica</name>
    <name type="common">California sea hare</name>
    <dbReference type="NCBI Taxonomy" id="6500"/>
    <lineage>
        <taxon>Eukaryota</taxon>
        <taxon>Metazoa</taxon>
        <taxon>Spiralia</taxon>
        <taxon>Lophotrochozoa</taxon>
        <taxon>Mollusca</taxon>
        <taxon>Gastropoda</taxon>
        <taxon>Heterobranchia</taxon>
        <taxon>Euthyneura</taxon>
        <taxon>Tectipleura</taxon>
        <taxon>Aplysiida</taxon>
        <taxon>Aplysioidea</taxon>
        <taxon>Aplysiidae</taxon>
        <taxon>Aplysia</taxon>
    </lineage>
</organism>
<feature type="compositionally biased region" description="Basic and acidic residues" evidence="2">
    <location>
        <begin position="1574"/>
        <end position="1583"/>
    </location>
</feature>
<dbReference type="GeneID" id="101861292"/>
<feature type="compositionally biased region" description="Low complexity" evidence="2">
    <location>
        <begin position="129"/>
        <end position="141"/>
    </location>
</feature>
<feature type="compositionally biased region" description="Low complexity" evidence="2">
    <location>
        <begin position="1444"/>
        <end position="1469"/>
    </location>
</feature>
<feature type="compositionally biased region" description="Polar residues" evidence="2">
    <location>
        <begin position="1650"/>
        <end position="1661"/>
    </location>
</feature>
<feature type="domain" description="C2H2-type" evidence="3">
    <location>
        <begin position="1064"/>
        <end position="1091"/>
    </location>
</feature>
<dbReference type="InterPro" id="IPR036236">
    <property type="entry name" value="Znf_C2H2_sf"/>
</dbReference>
<feature type="domain" description="C2H2-type" evidence="3">
    <location>
        <begin position="1207"/>
        <end position="1234"/>
    </location>
</feature>
<feature type="compositionally biased region" description="Basic and acidic residues" evidence="2">
    <location>
        <begin position="2150"/>
        <end position="2177"/>
    </location>
</feature>
<feature type="compositionally biased region" description="Polar residues" evidence="2">
    <location>
        <begin position="1028"/>
        <end position="1044"/>
    </location>
</feature>
<feature type="region of interest" description="Disordered" evidence="2">
    <location>
        <begin position="2150"/>
        <end position="2221"/>
    </location>
</feature>
<feature type="region of interest" description="Disordered" evidence="2">
    <location>
        <begin position="1403"/>
        <end position="1475"/>
    </location>
</feature>
<evidence type="ECO:0000313" key="4">
    <source>
        <dbReference type="Proteomes" id="UP000694888"/>
    </source>
</evidence>
<feature type="compositionally biased region" description="Low complexity" evidence="2">
    <location>
        <begin position="772"/>
        <end position="792"/>
    </location>
</feature>
<feature type="compositionally biased region" description="Polar residues" evidence="2">
    <location>
        <begin position="1432"/>
        <end position="1443"/>
    </location>
</feature>
<feature type="compositionally biased region" description="Low complexity" evidence="2">
    <location>
        <begin position="1403"/>
        <end position="1412"/>
    </location>
</feature>
<feature type="domain" description="C2H2-type" evidence="3">
    <location>
        <begin position="2240"/>
        <end position="2267"/>
    </location>
</feature>
<feature type="domain" description="C2H2-type" evidence="3">
    <location>
        <begin position="447"/>
        <end position="474"/>
    </location>
</feature>
<feature type="region of interest" description="Disordered" evidence="2">
    <location>
        <begin position="1923"/>
        <end position="1945"/>
    </location>
</feature>
<gene>
    <name evidence="5" type="primary">LOC101861292</name>
</gene>
<dbReference type="PROSITE" id="PS00028">
    <property type="entry name" value="ZINC_FINGER_C2H2_1"/>
    <property type="match status" value="14"/>
</dbReference>
<feature type="region of interest" description="Disordered" evidence="2">
    <location>
        <begin position="2063"/>
        <end position="2084"/>
    </location>
</feature>
<dbReference type="PANTHER" id="PTHR46451">
    <property type="entry name" value="RAS-RESPONSIVE ELEMENT-BINDING PROTEIN 1"/>
    <property type="match status" value="1"/>
</dbReference>
<dbReference type="Gene3D" id="3.30.160.60">
    <property type="entry name" value="Classic Zinc Finger"/>
    <property type="match status" value="12"/>
</dbReference>
<evidence type="ECO:0000259" key="3">
    <source>
        <dbReference type="PROSITE" id="PS50157"/>
    </source>
</evidence>
<feature type="compositionally biased region" description="Polar residues" evidence="2">
    <location>
        <begin position="1923"/>
        <end position="1939"/>
    </location>
</feature>
<feature type="domain" description="C2H2-type" evidence="3">
    <location>
        <begin position="2087"/>
        <end position="2115"/>
    </location>
</feature>
<feature type="region of interest" description="Disordered" evidence="2">
    <location>
        <begin position="2302"/>
        <end position="2352"/>
    </location>
</feature>
<feature type="region of interest" description="Disordered" evidence="2">
    <location>
        <begin position="1524"/>
        <end position="1583"/>
    </location>
</feature>
<feature type="domain" description="C2H2-type" evidence="3">
    <location>
        <begin position="1840"/>
        <end position="1869"/>
    </location>
</feature>
<feature type="region of interest" description="Disordered" evidence="2">
    <location>
        <begin position="960"/>
        <end position="983"/>
    </location>
</feature>
<feature type="domain" description="C2H2-type" evidence="3">
    <location>
        <begin position="479"/>
        <end position="506"/>
    </location>
</feature>
<feature type="region of interest" description="Disordered" evidence="2">
    <location>
        <begin position="393"/>
        <end position="428"/>
    </location>
</feature>
<reference evidence="5" key="1">
    <citation type="submission" date="2025-08" db="UniProtKB">
        <authorList>
            <consortium name="RefSeq"/>
        </authorList>
    </citation>
    <scope>IDENTIFICATION</scope>
</reference>
<feature type="region of interest" description="Disordered" evidence="2">
    <location>
        <begin position="1641"/>
        <end position="1661"/>
    </location>
</feature>
<sequence length="2384" mass="262857">MSRRKQSRPRPVKAVGEAVFPLAPSPKAPCDSHGQADDDDDNDIVVRDKLIIALSPSRDGDDDDDDDGSITRFTDDSRANRTMSVSTLQNSVLATGPPSHPIPPNFLLPSPTSAFSVPPPIPYLPFAHPSTSDYPTTPSSSKFNPQAGMARKKRSPSNRKWAQQITSPAEADILKCDICSAQGAEERKTCTLVEKQDYYIENDGTLTVRNGVCTRRLVLGLFGNIANSPKKYKDDLGENFMKFLLNLDQILKNQHMVCPDESSLQAITAQNVLMTHLGTAKLQTALSSRKRPREISGLDGRNQTIKGAPQLAEDLTLSDDVGNETTADEKSAPRLPDNFLSFPSDSGSALSQFTSDDKTRNEPVVGKKTAVFPSNEVSGDEGSVSLVAGLMGGFSDPATPDDSAQMSSRPESPTGSIGQIDGSKQMANTKRGSKILPVASVNGQTHYICPVCSLELSNDHELTVHIRSHNQSSQQALPNTCTICGKTLSSQSSLDRHMLVHSGERPFKCKTCGMSFTTNGNMHRHSRIHAKNGMAAMAKSTVRKPSEPKPGKKDTFAFDKMGMTGAGPSQSPFHTMMPSEYGNKLERMKNHQEQERGAEFLQQYYNDVNKLKAMGMAGMAGYMFPFTAPHHPAFPFHQMFSDPTRVLPFMPRMMDPVTGEIFAKRARISQQMMAPMRPPSPDLRSSKPSTCTVCKAEFSSEFALESHMESHVIVDTQLEAESGNACKTCQVVAKSEESLLLHTLTHHMPDEELADLDTPPKTGSSSETADGDNSSNNNNNNNDNNSNNNTDNDSIKSGFQELGFASFTTKKFPLIAKAFCESKTILKSESEPVFKCQECGKGFPVEGARDLHEASHLPEEYTTCPKCNCHFSDSLRLQEHMLKHVSDIKFDEYLSKHESEEEAMPQNYFLAQFGLISKDSPEEIGQKHSIKTEDDESIDLSVNDNDDYAMSDAEDRMDFDNCKEEESEPCASPGVTAIKKEESATDSKLRLTNFFLPSSKSAVRVPETKGFPLLIHQTKQSDRPTSVPVRSSSESDDLSGQTDSQTTIFESSVVARAVVHPPVFPCKHCDVILASPKDLEAHQLTHKSQYECLICNYTSTDKSTLQRHMRTHSGERPYKCKICEYSFTTKANCERHLRQRHGLHKDQLHEYLTSNKYVIASRSLSPSDSPTPQSFHETVCKSCGLDCVNSKGLRQHLQNAPDCRMGFICKKCDAPFSTKDSVMEHMNRHHPEVRGPICERFICRAEVMSSSLLDPNNKLSAPPPAHSTPASADKPKEKPSWLKEISIAPHRGDSAVVKKFKSNTLTSDFSPQDVDTEGPLDFSKQVKPGLTVEAPSLLAQMSGGATSPAVDTSTEDQPMDLSVSSQKPSASATLDKVQDCGVSHSFLHQEPYGLQGFNKEKSTASFSGSTSSIKVKTDTLPTHNSQLRESDGNNNQLSPLFTMSSGSSNTSIPSSLHLPPDDASSLSPAPHTPKHPAFPQFLPMVAGYPSLLSAAGPQSMSFQAHPALTQRLALMSRLHPSFVPPTGKMSTATPNVSGQAPNYKSMEVTDSKTDSLKLEESVDQQRNNKRKDRSSKETEKSDIKLVNKPIVDLIDIKKKKPKSSQGSSCESDSSCELASVNKILDATDAQNFQDYLIIPETEDEQDNKSESVQSGDESNQSLENMFSQSQSLLAGQLTAKLSDSSDKDSADKDKNLLAEDMPITINMALIDGNIPASVHEKTFQACLEQKMEDPSNMSEQAIAELIEKVSRENVNSPAKKKRNSYADSPHKFTCPYCPRCFPWLSSLNRHLLTHTGQKPFKCPRCPVTFSTKSNRERHLIRKHNVNMLDPACRATMDRPYKCHLCVFSSFSTQSNLVKHYKDRHNGMSPPAHLLEAMEKGSDGEGEDSNGNPINGPSYEDEEEFNLSEMRNGLSDKEIMFHNYSQDSDSNQGSNGTTPSVRDPHKKRNAIFNFTNDIEGKNGLHATVNTSNSSSVHAISPKPESAQPSTTNRPGIDDTVLTDTMKKFLDKSVRQALEDSHRRAMEEGSPFIITPAIEKHLRNLSPGEELLVEDTIKRWKNDTDSVSRKLQLKSPKESSSSSSPDLPFKCYLCEASYTSRVECLQHQSQSHSAEWDILKDKNDVGSIQVFATRLDKMIDKQSKKGKEVLAKQQAKEKEEVGDATEKAASEEDNTKCREVPGGVLTRSKDNKVERNKDGDETESIDGEAINHAPSYECSGDEGTDPSFLQEVVSTDYLQRKVHCSLCPKRFWCLQDLRRHMRSHTGEHPFSCNLCPKKFTLKHSLNRHMAKHHAGAGMSLDAMSDDEESEYDVGGQSSKPTKDSTKRTSKSSKEERAETKEENEDNDDMLHNLLGVESATIDQLLESKDSAASLLGVGEGKTQPPK</sequence>
<feature type="compositionally biased region" description="Polar residues" evidence="2">
    <location>
        <begin position="1343"/>
        <end position="1352"/>
    </location>
</feature>
<dbReference type="SUPFAM" id="SSF57667">
    <property type="entry name" value="beta-beta-alpha zinc fingers"/>
    <property type="match status" value="5"/>
</dbReference>
<feature type="region of interest" description="Disordered" evidence="2">
    <location>
        <begin position="1014"/>
        <end position="1044"/>
    </location>
</feature>
<name>A0ABM0JU64_APLCA</name>
<feature type="compositionally biased region" description="Polar residues" evidence="2">
    <location>
        <begin position="1359"/>
        <end position="1372"/>
    </location>
</feature>
<feature type="compositionally biased region" description="Basic residues" evidence="2">
    <location>
        <begin position="1"/>
        <end position="11"/>
    </location>
</feature>
<dbReference type="RefSeq" id="XP_005101567.2">
    <property type="nucleotide sequence ID" value="XM_005101510.3"/>
</dbReference>
<feature type="region of interest" description="Disordered" evidence="2">
    <location>
        <begin position="1341"/>
        <end position="1372"/>
    </location>
</feature>
<feature type="region of interest" description="Disordered" evidence="2">
    <location>
        <begin position="749"/>
        <end position="794"/>
    </location>
</feature>
<dbReference type="InterPro" id="IPR013087">
    <property type="entry name" value="Znf_C2H2_type"/>
</dbReference>
<feature type="compositionally biased region" description="Polar residues" evidence="2">
    <location>
        <begin position="341"/>
        <end position="354"/>
    </location>
</feature>
<dbReference type="SMART" id="SM00355">
    <property type="entry name" value="ZnF_C2H2"/>
    <property type="match status" value="18"/>
</dbReference>
<keyword evidence="4" id="KW-1185">Reference proteome</keyword>
<feature type="region of interest" description="Disordered" evidence="2">
    <location>
        <begin position="288"/>
        <end position="362"/>
    </location>
</feature>
<proteinExistence type="predicted"/>
<evidence type="ECO:0000256" key="1">
    <source>
        <dbReference type="PROSITE-ProRule" id="PRU00042"/>
    </source>
</evidence>
<feature type="compositionally biased region" description="Polar residues" evidence="2">
    <location>
        <begin position="402"/>
        <end position="417"/>
    </location>
</feature>
<keyword evidence="1" id="KW-0863">Zinc-finger</keyword>
<feature type="region of interest" description="Disordered" evidence="2">
    <location>
        <begin position="1"/>
        <end position="82"/>
    </location>
</feature>
<feature type="region of interest" description="Disordered" evidence="2">
    <location>
        <begin position="925"/>
        <end position="944"/>
    </location>
</feature>
<accession>A0ABM0JU64</accession>
<feature type="domain" description="C2H2-type" evidence="3">
    <location>
        <begin position="2268"/>
        <end position="2296"/>
    </location>
</feature>
<dbReference type="PROSITE" id="PS50157">
    <property type="entry name" value="ZINC_FINGER_C2H2_2"/>
    <property type="match status" value="13"/>
</dbReference>
<feature type="region of interest" description="Disordered" evidence="2">
    <location>
        <begin position="1254"/>
        <end position="1278"/>
    </location>
</feature>
<feature type="compositionally biased region" description="Acidic residues" evidence="2">
    <location>
        <begin position="933"/>
        <end position="944"/>
    </location>
</feature>
<evidence type="ECO:0000313" key="5">
    <source>
        <dbReference type="RefSeq" id="XP_005101567.2"/>
    </source>
</evidence>
<feature type="compositionally biased region" description="Polar residues" evidence="2">
    <location>
        <begin position="1528"/>
        <end position="1542"/>
    </location>
</feature>
<dbReference type="Pfam" id="PF00096">
    <property type="entry name" value="zf-C2H2"/>
    <property type="match status" value="7"/>
</dbReference>
<dbReference type="Proteomes" id="UP000694888">
    <property type="component" value="Unplaced"/>
</dbReference>
<feature type="domain" description="C2H2-type" evidence="3">
    <location>
        <begin position="507"/>
        <end position="534"/>
    </location>
</feature>
<keyword evidence="1" id="KW-0479">Metal-binding</keyword>
<keyword evidence="1" id="KW-0862">Zinc</keyword>
<feature type="domain" description="C2H2-type" evidence="3">
    <location>
        <begin position="1772"/>
        <end position="1799"/>
    </location>
</feature>